<accession>A0A8J2P4P3</accession>
<dbReference type="EMBL" id="CAJVCH010200953">
    <property type="protein sequence ID" value="CAG7730834.1"/>
    <property type="molecule type" value="Genomic_DNA"/>
</dbReference>
<name>A0A8J2P4P3_9HEXA</name>
<dbReference type="Proteomes" id="UP000708208">
    <property type="component" value="Unassembled WGS sequence"/>
</dbReference>
<sequence>MATSTINQESNLYLYSTDLVKLVVDFATDDTKLVFRGVKF</sequence>
<organism evidence="1 2">
    <name type="scientific">Allacma fusca</name>
    <dbReference type="NCBI Taxonomy" id="39272"/>
    <lineage>
        <taxon>Eukaryota</taxon>
        <taxon>Metazoa</taxon>
        <taxon>Ecdysozoa</taxon>
        <taxon>Arthropoda</taxon>
        <taxon>Hexapoda</taxon>
        <taxon>Collembola</taxon>
        <taxon>Symphypleona</taxon>
        <taxon>Sminthuridae</taxon>
        <taxon>Allacma</taxon>
    </lineage>
</organism>
<reference evidence="1" key="1">
    <citation type="submission" date="2021-06" db="EMBL/GenBank/DDBJ databases">
        <authorList>
            <person name="Hodson N. C."/>
            <person name="Mongue J. A."/>
            <person name="Jaron S. K."/>
        </authorList>
    </citation>
    <scope>NUCLEOTIDE SEQUENCE</scope>
</reference>
<evidence type="ECO:0000313" key="1">
    <source>
        <dbReference type="EMBL" id="CAG7730834.1"/>
    </source>
</evidence>
<keyword evidence="2" id="KW-1185">Reference proteome</keyword>
<dbReference type="AlphaFoldDB" id="A0A8J2P4P3"/>
<feature type="non-terminal residue" evidence="1">
    <location>
        <position position="1"/>
    </location>
</feature>
<proteinExistence type="predicted"/>
<gene>
    <name evidence="1" type="ORF">AFUS01_LOCUS19450</name>
</gene>
<protein>
    <submittedName>
        <fullName evidence="1">Uncharacterized protein</fullName>
    </submittedName>
</protein>
<comment type="caution">
    <text evidence="1">The sequence shown here is derived from an EMBL/GenBank/DDBJ whole genome shotgun (WGS) entry which is preliminary data.</text>
</comment>
<evidence type="ECO:0000313" key="2">
    <source>
        <dbReference type="Proteomes" id="UP000708208"/>
    </source>
</evidence>